<proteinExistence type="predicted"/>
<reference evidence="1" key="1">
    <citation type="submission" date="2022-03" db="EMBL/GenBank/DDBJ databases">
        <authorList>
            <person name="Sayadi A."/>
        </authorList>
    </citation>
    <scope>NUCLEOTIDE SEQUENCE</scope>
</reference>
<sequence>MRGKKILEMCQAASLSSTTSQGSV</sequence>
<protein>
    <submittedName>
        <fullName evidence="1">Uncharacterized protein</fullName>
    </submittedName>
</protein>
<accession>A0A9P0JGK4</accession>
<gene>
    <name evidence="1" type="ORF">ACAOBT_LOCUS327</name>
</gene>
<keyword evidence="2" id="KW-1185">Reference proteome</keyword>
<dbReference type="Proteomes" id="UP001152888">
    <property type="component" value="Unassembled WGS sequence"/>
</dbReference>
<organism evidence="1 2">
    <name type="scientific">Acanthoscelides obtectus</name>
    <name type="common">Bean weevil</name>
    <name type="synonym">Bruchus obtectus</name>
    <dbReference type="NCBI Taxonomy" id="200917"/>
    <lineage>
        <taxon>Eukaryota</taxon>
        <taxon>Metazoa</taxon>
        <taxon>Ecdysozoa</taxon>
        <taxon>Arthropoda</taxon>
        <taxon>Hexapoda</taxon>
        <taxon>Insecta</taxon>
        <taxon>Pterygota</taxon>
        <taxon>Neoptera</taxon>
        <taxon>Endopterygota</taxon>
        <taxon>Coleoptera</taxon>
        <taxon>Polyphaga</taxon>
        <taxon>Cucujiformia</taxon>
        <taxon>Chrysomeloidea</taxon>
        <taxon>Chrysomelidae</taxon>
        <taxon>Bruchinae</taxon>
        <taxon>Bruchini</taxon>
        <taxon>Acanthoscelides</taxon>
    </lineage>
</organism>
<evidence type="ECO:0000313" key="1">
    <source>
        <dbReference type="EMBL" id="CAH1953980.1"/>
    </source>
</evidence>
<evidence type="ECO:0000313" key="2">
    <source>
        <dbReference type="Proteomes" id="UP001152888"/>
    </source>
</evidence>
<name>A0A9P0JGK4_ACAOB</name>
<comment type="caution">
    <text evidence="1">The sequence shown here is derived from an EMBL/GenBank/DDBJ whole genome shotgun (WGS) entry which is preliminary data.</text>
</comment>
<dbReference type="AlphaFoldDB" id="A0A9P0JGK4"/>
<dbReference type="EMBL" id="CAKOFQ010006652">
    <property type="protein sequence ID" value="CAH1953980.1"/>
    <property type="molecule type" value="Genomic_DNA"/>
</dbReference>
<dbReference type="OrthoDB" id="6772076at2759"/>